<dbReference type="STRING" id="1004156.AYP45_07865"/>
<dbReference type="Gene3D" id="3.30.420.10">
    <property type="entry name" value="Ribonuclease H-like superfamily/Ribonuclease H"/>
    <property type="match status" value="1"/>
</dbReference>
<dbReference type="InterPro" id="IPR012337">
    <property type="entry name" value="RNaseH-like_sf"/>
</dbReference>
<dbReference type="Proteomes" id="UP000189681">
    <property type="component" value="Unassembled WGS sequence"/>
</dbReference>
<dbReference type="InterPro" id="IPR009057">
    <property type="entry name" value="Homeodomain-like_sf"/>
</dbReference>
<dbReference type="AlphaFoldDB" id="A0A1V4AUE3"/>
<protein>
    <recommendedName>
        <fullName evidence="1">Integrase catalytic domain-containing protein</fullName>
    </recommendedName>
</protein>
<dbReference type="GO" id="GO:0003676">
    <property type="term" value="F:nucleic acid binding"/>
    <property type="evidence" value="ECO:0007669"/>
    <property type="project" value="InterPro"/>
</dbReference>
<dbReference type="SUPFAM" id="SSF46689">
    <property type="entry name" value="Homeodomain-like"/>
    <property type="match status" value="1"/>
</dbReference>
<gene>
    <name evidence="2" type="ORF">AYP45_07865</name>
</gene>
<sequence>MEKQKEYEKRHQAIQLYKKGRGFNKILQLAQRSRGWLHKWHRRYKECGNKGLKDRSRAPRRIWRKISGRLIKKILSLREELETHKTRRSIFSGRGAEVIHWELEQRKIRNIPSIPTIARILSRYGKTGNKQGQKKQGKKQPNPYFKAEKMGELHQTDLVGPRHLRGADKVIRFYTFHTIDVAGRTVWASQFTDKQSVSLCKHLLETWRNLGIPDVSQMDNEMAATGGGRYPYSISQVIRLHLLLGIHMVFIPQGEPGRNATVESFHDLWQERVLRRHTCPSLARLRKVNERFLLYYQYKKPHRGLTQKNHGARFPGIHRDSLWESLKHTPVGFNLEPYLNAQGCLNIPVAKGKVSFIRKVDTHGKVEINGVEYFIRKKLEGQYIVATVFTQRKNLVVKHEGKTIKTFSFPIKGHIIDPLLKDKKKRQTL</sequence>
<name>A0A1V4AUE3_9BACT</name>
<feature type="domain" description="Integrase catalytic" evidence="1">
    <location>
        <begin position="139"/>
        <end position="318"/>
    </location>
</feature>
<dbReference type="Pfam" id="PF13683">
    <property type="entry name" value="rve_3"/>
    <property type="match status" value="1"/>
</dbReference>
<proteinExistence type="predicted"/>
<dbReference type="GO" id="GO:0015074">
    <property type="term" value="P:DNA integration"/>
    <property type="evidence" value="ECO:0007669"/>
    <property type="project" value="InterPro"/>
</dbReference>
<dbReference type="PROSITE" id="PS50994">
    <property type="entry name" value="INTEGRASE"/>
    <property type="match status" value="1"/>
</dbReference>
<evidence type="ECO:0000259" key="1">
    <source>
        <dbReference type="PROSITE" id="PS50994"/>
    </source>
</evidence>
<dbReference type="EMBL" id="AYTS01000068">
    <property type="protein sequence ID" value="OOP56661.1"/>
    <property type="molecule type" value="Genomic_DNA"/>
</dbReference>
<accession>A0A1V4AUE3</accession>
<evidence type="ECO:0000313" key="2">
    <source>
        <dbReference type="EMBL" id="OOP56661.1"/>
    </source>
</evidence>
<dbReference type="InterPro" id="IPR036397">
    <property type="entry name" value="RNaseH_sf"/>
</dbReference>
<dbReference type="InterPro" id="IPR001584">
    <property type="entry name" value="Integrase_cat-core"/>
</dbReference>
<reference evidence="2 3" key="1">
    <citation type="journal article" date="2017" name="Water Res.">
        <title>Discovery and metagenomic analysis of an anammox bacterial enrichment related to Candidatus "Brocadia caroliniensis" in a full-scale glycerol-fed nitritation-denitritation separate centrate treatment process.</title>
        <authorList>
            <person name="Park H."/>
            <person name="Brotto A.C."/>
            <person name="van Loosdrecht M.C."/>
            <person name="Chandran K."/>
        </authorList>
    </citation>
    <scope>NUCLEOTIDE SEQUENCE [LARGE SCALE GENOMIC DNA]</scope>
    <source>
        <strain evidence="2">26THWARD</strain>
    </source>
</reference>
<comment type="caution">
    <text evidence="2">The sequence shown here is derived from an EMBL/GenBank/DDBJ whole genome shotgun (WGS) entry which is preliminary data.</text>
</comment>
<organism evidence="2 3">
    <name type="scientific">Candidatus Brocadia carolinensis</name>
    <dbReference type="NCBI Taxonomy" id="1004156"/>
    <lineage>
        <taxon>Bacteria</taxon>
        <taxon>Pseudomonadati</taxon>
        <taxon>Planctomycetota</taxon>
        <taxon>Candidatus Brocadiia</taxon>
        <taxon>Candidatus Brocadiales</taxon>
        <taxon>Candidatus Brocadiaceae</taxon>
        <taxon>Candidatus Brocadia</taxon>
    </lineage>
</organism>
<evidence type="ECO:0000313" key="3">
    <source>
        <dbReference type="Proteomes" id="UP000189681"/>
    </source>
</evidence>
<dbReference type="SUPFAM" id="SSF53098">
    <property type="entry name" value="Ribonuclease H-like"/>
    <property type="match status" value="1"/>
</dbReference>